<dbReference type="Proteomes" id="UP001459277">
    <property type="component" value="Unassembled WGS sequence"/>
</dbReference>
<dbReference type="EMBL" id="JAZDWU010000002">
    <property type="protein sequence ID" value="KAL0012407.1"/>
    <property type="molecule type" value="Genomic_DNA"/>
</dbReference>
<sequence>MHQPLLTQEKVFVHSCSFIKSSCTTVVEGAGGEVACFFKLPHFLFYLLRQKNHLFTFIGVSASPIVLCRPLKALCCICSCLAASTMATKMKGIYRSFKFISQIFVVKEREMEIGYPTDVKHVAHIGLDAASGSAPSWMNDFKATSEFSTSLGSLAEFRDSSSMALSTWSSHDFDQSMGRQQACDMFKDVPPTDLPNIPKKQKRKKSRSSSSPKSSSSRSSRGSKSKTAFNDMDTISNLQI</sequence>
<dbReference type="Pfam" id="PF00786">
    <property type="entry name" value="PBD"/>
    <property type="match status" value="1"/>
</dbReference>
<feature type="domain" description="CRIB" evidence="2">
    <location>
        <begin position="113"/>
        <end position="126"/>
    </location>
</feature>
<name>A0AAW2DRF0_9ROSI</name>
<dbReference type="AlphaFoldDB" id="A0AAW2DRF0"/>
<protein>
    <recommendedName>
        <fullName evidence="2">CRIB domain-containing protein</fullName>
    </recommendedName>
</protein>
<organism evidence="3 4">
    <name type="scientific">Lithocarpus litseifolius</name>
    <dbReference type="NCBI Taxonomy" id="425828"/>
    <lineage>
        <taxon>Eukaryota</taxon>
        <taxon>Viridiplantae</taxon>
        <taxon>Streptophyta</taxon>
        <taxon>Embryophyta</taxon>
        <taxon>Tracheophyta</taxon>
        <taxon>Spermatophyta</taxon>
        <taxon>Magnoliopsida</taxon>
        <taxon>eudicotyledons</taxon>
        <taxon>Gunneridae</taxon>
        <taxon>Pentapetalae</taxon>
        <taxon>rosids</taxon>
        <taxon>fabids</taxon>
        <taxon>Fagales</taxon>
        <taxon>Fagaceae</taxon>
        <taxon>Lithocarpus</taxon>
    </lineage>
</organism>
<dbReference type="SMART" id="SM00285">
    <property type="entry name" value="PBD"/>
    <property type="match status" value="1"/>
</dbReference>
<dbReference type="InterPro" id="IPR000095">
    <property type="entry name" value="CRIB_dom"/>
</dbReference>
<proteinExistence type="predicted"/>
<dbReference type="PROSITE" id="PS50108">
    <property type="entry name" value="CRIB"/>
    <property type="match status" value="1"/>
</dbReference>
<feature type="region of interest" description="Disordered" evidence="1">
    <location>
        <begin position="185"/>
        <end position="240"/>
    </location>
</feature>
<keyword evidence="4" id="KW-1185">Reference proteome</keyword>
<evidence type="ECO:0000256" key="1">
    <source>
        <dbReference type="SAM" id="MobiDB-lite"/>
    </source>
</evidence>
<evidence type="ECO:0000313" key="3">
    <source>
        <dbReference type="EMBL" id="KAL0012407.1"/>
    </source>
</evidence>
<evidence type="ECO:0000313" key="4">
    <source>
        <dbReference type="Proteomes" id="UP001459277"/>
    </source>
</evidence>
<dbReference type="CDD" id="cd00132">
    <property type="entry name" value="CRIB"/>
    <property type="match status" value="1"/>
</dbReference>
<comment type="caution">
    <text evidence="3">The sequence shown here is derived from an EMBL/GenBank/DDBJ whole genome shotgun (WGS) entry which is preliminary data.</text>
</comment>
<accession>A0AAW2DRF0</accession>
<reference evidence="3 4" key="1">
    <citation type="submission" date="2024-01" db="EMBL/GenBank/DDBJ databases">
        <title>A telomere-to-telomere, gap-free genome of sweet tea (Lithocarpus litseifolius).</title>
        <authorList>
            <person name="Zhou J."/>
        </authorList>
    </citation>
    <scope>NUCLEOTIDE SEQUENCE [LARGE SCALE GENOMIC DNA]</scope>
    <source>
        <strain evidence="3">Zhou-2022a</strain>
        <tissue evidence="3">Leaf</tissue>
    </source>
</reference>
<dbReference type="PANTHER" id="PTHR46325:SF20">
    <property type="entry name" value="CRIB DOMAIN-CONTAINING PROTEIN RIC10"/>
    <property type="match status" value="1"/>
</dbReference>
<gene>
    <name evidence="3" type="ORF">SO802_007515</name>
</gene>
<dbReference type="PANTHER" id="PTHR46325">
    <property type="entry name" value="CRIB DOMAIN-CONTAINING PROTEIN RIC8"/>
    <property type="match status" value="1"/>
</dbReference>
<evidence type="ECO:0000259" key="2">
    <source>
        <dbReference type="PROSITE" id="PS50108"/>
    </source>
</evidence>
<feature type="compositionally biased region" description="Low complexity" evidence="1">
    <location>
        <begin position="208"/>
        <end position="226"/>
    </location>
</feature>